<reference evidence="2 3" key="1">
    <citation type="submission" date="2018-06" db="EMBL/GenBank/DDBJ databases">
        <authorList>
            <consortium name="Pathogen Informatics"/>
            <person name="Doyle S."/>
        </authorList>
    </citation>
    <scope>NUCLEOTIDE SEQUENCE [LARGE SCALE GENOMIC DNA]</scope>
    <source>
        <strain evidence="2 3">NCTC10821</strain>
    </source>
</reference>
<evidence type="ECO:0000313" key="3">
    <source>
        <dbReference type="Proteomes" id="UP000254978"/>
    </source>
</evidence>
<dbReference type="AlphaFoldDB" id="A0A378TGC0"/>
<evidence type="ECO:0000313" key="2">
    <source>
        <dbReference type="EMBL" id="STZ59799.1"/>
    </source>
</evidence>
<gene>
    <name evidence="2" type="ORF">NCTC10821_03337</name>
</gene>
<feature type="region of interest" description="Disordered" evidence="1">
    <location>
        <begin position="1"/>
        <end position="22"/>
    </location>
</feature>
<evidence type="ECO:0000256" key="1">
    <source>
        <dbReference type="SAM" id="MobiDB-lite"/>
    </source>
</evidence>
<dbReference type="Proteomes" id="UP000254978">
    <property type="component" value="Unassembled WGS sequence"/>
</dbReference>
<organism evidence="2 3">
    <name type="scientific">Mycolicibacterium tokaiense</name>
    <dbReference type="NCBI Taxonomy" id="39695"/>
    <lineage>
        <taxon>Bacteria</taxon>
        <taxon>Bacillati</taxon>
        <taxon>Actinomycetota</taxon>
        <taxon>Actinomycetes</taxon>
        <taxon>Mycobacteriales</taxon>
        <taxon>Mycobacteriaceae</taxon>
        <taxon>Mycolicibacterium</taxon>
    </lineage>
</organism>
<proteinExistence type="predicted"/>
<protein>
    <submittedName>
        <fullName evidence="2">Putative secreted protein</fullName>
    </submittedName>
</protein>
<sequence>MTATGGLRFDDGAPVHARPAQRPTTIDAMTETVVGNVPDDCTQVIVVYADSFESTDGVLFCYERESKDSPWVERAGSDKGDGLLVYLGEGAIGGAGDNSFETPIGSFPLGVAFGHEPNFGCDMDYFEAVDGVDFWDSGFEYWFDDYSQNLPTTYNTHITKDAIRPPKDGVTHEVESLGTEPAYDYAVFVDHNPSRRPGWGCAIFLHCKEDDDDDSDTDQLTEGCIAADSTLMRWILQWLRKARHPHLSVITGLDE</sequence>
<keyword evidence="3" id="KW-1185">Reference proteome</keyword>
<dbReference type="PANTHER" id="PTHR38589">
    <property type="entry name" value="BLR0621 PROTEIN"/>
    <property type="match status" value="1"/>
</dbReference>
<name>A0A378TGC0_9MYCO</name>
<dbReference type="EMBL" id="UGQT01000001">
    <property type="protein sequence ID" value="STZ59799.1"/>
    <property type="molecule type" value="Genomic_DNA"/>
</dbReference>
<dbReference type="PANTHER" id="PTHR38589:SF1">
    <property type="entry name" value="BLR0621 PROTEIN"/>
    <property type="match status" value="1"/>
</dbReference>
<accession>A0A378TGC0</accession>